<comment type="similarity">
    <text evidence="1">Belongs to the disease resistance NB-LRR family.</text>
</comment>
<keyword evidence="4" id="KW-0547">Nucleotide-binding</keyword>
<dbReference type="FunFam" id="1.10.8.430:FF:000003">
    <property type="entry name" value="Probable disease resistance protein At5g66910"/>
    <property type="match status" value="1"/>
</dbReference>
<dbReference type="FunFam" id="1.10.10.10:FF:000322">
    <property type="entry name" value="Probable disease resistance protein At1g63360"/>
    <property type="match status" value="1"/>
</dbReference>
<dbReference type="AlphaFoldDB" id="A0AAN7R3R4"/>
<sequence length="953" mass="108909">MDPVSPILDIVVRSWDCTANCCSYIQDLEQSLEKLRSTLDELSYKFEDLKREVEEAERQGLKRTSEVGGWLDSVEAIKEKTKKILDRGEQEKQKKCFGGLCTKNCWSSYKLGKAVVEKQSVLTDLLVKDKFDKIVYRPANARFEERPMDRVVGFESAFEEAWRCIEDGSVRIIGLFGMGGVGKTTLLTKIYNELVQSGLSYDFVLWIVVSKQANSDKIQKDVWRKLNFPESEMENSSREDIATKIFNVMKITKFLLFLDDLWNRIDLVSIGIPSTSNQNELKIIFTTRSEEVCGSMQADRSIKLECLPTDKALELFQEKVGKETWIAHPDIPKLAENLAEECKCLPLALITVGRAMASKRSPHEWKHAIEVLRNRPHTFSGMRNDVFAPLEFSYKSLPDETLKRCFLYCAMLPVDYGIRKDELILLWIAEGFLDKYGHDIHKARNYGESIIGSLTRACLLESLVVVEPFGLVINGLVINVKMHEVVRDMALVIISERGSNNNKVVLNEDFRLIGSDEQRDRWKDAEIVSLWSDYCGMDWFPTNLSSTNLCTMILRDTRLQILQDGVFSSMPSLKVLDLSYNRFLSKLPEDIGKLSNLRYLNIGGTPIIRLPLELKNLKKLKILLIGVDCEYVPKEVISNLDSLTVFRWMNSSGSLTQEEQLSMIGDLEVKKEISEVSLSFRFSESVKKLLNSCKLQTRLRSLIMVDCLNMTSVIVLSSIAKRMEHLSELYICYCNELEEIRVINMEEMESSDDQRIPGVSNMRDEGCFFDLCSIAIVFCERLKDVSSIILYAANLMHLYIHHCSSMQELVIDDNGEGSENNSNRTFSQLTTLYLTQLDKLESITRRKLSFPSLKSILVYDCPGLKKLPFNRDSARKSLKEIRGKKEWWDGLHWDDPATGGVFSQKKGSFGMSWEENKPHFFRQSPLLDNPEEVSSSLSSTTSFALRKFGWLVG</sequence>
<evidence type="ECO:0000313" key="9">
    <source>
        <dbReference type="EMBL" id="KAK4791269.1"/>
    </source>
</evidence>
<dbReference type="InterPro" id="IPR002182">
    <property type="entry name" value="NB-ARC"/>
</dbReference>
<comment type="caution">
    <text evidence="9">The sequence shown here is derived from an EMBL/GenBank/DDBJ whole genome shotgun (WGS) entry which is preliminary data.</text>
</comment>
<dbReference type="Gene3D" id="1.10.8.430">
    <property type="entry name" value="Helical domain of apoptotic protease-activating factors"/>
    <property type="match status" value="1"/>
</dbReference>
<dbReference type="Gene3D" id="1.10.10.10">
    <property type="entry name" value="Winged helix-like DNA-binding domain superfamily/Winged helix DNA-binding domain"/>
    <property type="match status" value="1"/>
</dbReference>
<evidence type="ECO:0000256" key="4">
    <source>
        <dbReference type="ARBA" id="ARBA00022741"/>
    </source>
</evidence>
<evidence type="ECO:0000256" key="1">
    <source>
        <dbReference type="ARBA" id="ARBA00008894"/>
    </source>
</evidence>
<dbReference type="Proteomes" id="UP001346149">
    <property type="component" value="Unassembled WGS sequence"/>
</dbReference>
<dbReference type="GO" id="GO:0043531">
    <property type="term" value="F:ADP binding"/>
    <property type="evidence" value="ECO:0007669"/>
    <property type="project" value="InterPro"/>
</dbReference>
<accession>A0AAN7R3R4</accession>
<dbReference type="GO" id="GO:0005524">
    <property type="term" value="F:ATP binding"/>
    <property type="evidence" value="ECO:0007669"/>
    <property type="project" value="UniProtKB-KW"/>
</dbReference>
<dbReference type="Pfam" id="PF00931">
    <property type="entry name" value="NB-ARC"/>
    <property type="match status" value="1"/>
</dbReference>
<dbReference type="SUPFAM" id="SSF52540">
    <property type="entry name" value="P-loop containing nucleoside triphosphate hydrolases"/>
    <property type="match status" value="1"/>
</dbReference>
<keyword evidence="5" id="KW-0611">Plant defense</keyword>
<evidence type="ECO:0000313" key="10">
    <source>
        <dbReference type="Proteomes" id="UP001346149"/>
    </source>
</evidence>
<dbReference type="InterPro" id="IPR042197">
    <property type="entry name" value="Apaf_helical"/>
</dbReference>
<dbReference type="Pfam" id="PF13855">
    <property type="entry name" value="LRR_8"/>
    <property type="match status" value="1"/>
</dbReference>
<dbReference type="EMBL" id="JAXQNO010000009">
    <property type="protein sequence ID" value="KAK4791269.1"/>
    <property type="molecule type" value="Genomic_DNA"/>
</dbReference>
<dbReference type="Gene3D" id="3.80.10.10">
    <property type="entry name" value="Ribonuclease Inhibitor"/>
    <property type="match status" value="2"/>
</dbReference>
<name>A0AAN7R3R4_TRANT</name>
<dbReference type="InterPro" id="IPR027417">
    <property type="entry name" value="P-loop_NTPase"/>
</dbReference>
<feature type="coiled-coil region" evidence="7">
    <location>
        <begin position="25"/>
        <end position="59"/>
    </location>
</feature>
<keyword evidence="2" id="KW-0433">Leucine-rich repeat</keyword>
<keyword evidence="3" id="KW-0677">Repeat</keyword>
<dbReference type="Pfam" id="PF23559">
    <property type="entry name" value="WHD_DRP"/>
    <property type="match status" value="1"/>
</dbReference>
<feature type="domain" description="AAA+ ATPase" evidence="8">
    <location>
        <begin position="169"/>
        <end position="309"/>
    </location>
</feature>
<dbReference type="InterPro" id="IPR058922">
    <property type="entry name" value="WHD_DRP"/>
</dbReference>
<dbReference type="InterPro" id="IPR001611">
    <property type="entry name" value="Leu-rich_rpt"/>
</dbReference>
<keyword evidence="6" id="KW-0067">ATP-binding</keyword>
<protein>
    <recommendedName>
        <fullName evidence="8">AAA+ ATPase domain-containing protein</fullName>
    </recommendedName>
</protein>
<dbReference type="Gene3D" id="3.40.50.300">
    <property type="entry name" value="P-loop containing nucleotide triphosphate hydrolases"/>
    <property type="match status" value="1"/>
</dbReference>
<dbReference type="PANTHER" id="PTHR33463">
    <property type="entry name" value="NB-ARC DOMAIN-CONTAINING PROTEIN-RELATED"/>
    <property type="match status" value="1"/>
</dbReference>
<dbReference type="InterPro" id="IPR003593">
    <property type="entry name" value="AAA+_ATPase"/>
</dbReference>
<evidence type="ECO:0000259" key="8">
    <source>
        <dbReference type="SMART" id="SM00382"/>
    </source>
</evidence>
<dbReference type="InterPro" id="IPR036388">
    <property type="entry name" value="WH-like_DNA-bd_sf"/>
</dbReference>
<reference evidence="9 10" key="1">
    <citation type="journal article" date="2023" name="Hortic Res">
        <title>Pangenome of water caltrop reveals structural variations and asymmetric subgenome divergence after allopolyploidization.</title>
        <authorList>
            <person name="Zhang X."/>
            <person name="Chen Y."/>
            <person name="Wang L."/>
            <person name="Yuan Y."/>
            <person name="Fang M."/>
            <person name="Shi L."/>
            <person name="Lu R."/>
            <person name="Comes H.P."/>
            <person name="Ma Y."/>
            <person name="Chen Y."/>
            <person name="Huang G."/>
            <person name="Zhou Y."/>
            <person name="Zheng Z."/>
            <person name="Qiu Y."/>
        </authorList>
    </citation>
    <scope>NUCLEOTIDE SEQUENCE [LARGE SCALE GENOMIC DNA]</scope>
    <source>
        <strain evidence="9">F231</strain>
    </source>
</reference>
<evidence type="ECO:0000256" key="6">
    <source>
        <dbReference type="ARBA" id="ARBA00022840"/>
    </source>
</evidence>
<evidence type="ECO:0000256" key="7">
    <source>
        <dbReference type="SAM" id="Coils"/>
    </source>
</evidence>
<evidence type="ECO:0000256" key="2">
    <source>
        <dbReference type="ARBA" id="ARBA00022614"/>
    </source>
</evidence>
<dbReference type="SUPFAM" id="SSF52058">
    <property type="entry name" value="L domain-like"/>
    <property type="match status" value="1"/>
</dbReference>
<proteinExistence type="inferred from homology"/>
<dbReference type="SMART" id="SM00382">
    <property type="entry name" value="AAA"/>
    <property type="match status" value="1"/>
</dbReference>
<dbReference type="Pfam" id="PF23247">
    <property type="entry name" value="LRR_RPS2"/>
    <property type="match status" value="1"/>
</dbReference>
<gene>
    <name evidence="9" type="ORF">SAY86_031682</name>
</gene>
<dbReference type="InterPro" id="IPR057135">
    <property type="entry name" value="At4g27190-like_LRR"/>
</dbReference>
<dbReference type="PANTHER" id="PTHR33463:SF220">
    <property type="entry name" value="NB-ARC DOMAIN-CONTAINING PROTEIN"/>
    <property type="match status" value="1"/>
</dbReference>
<keyword evidence="7" id="KW-0175">Coiled coil</keyword>
<dbReference type="FunFam" id="3.40.50.300:FF:001091">
    <property type="entry name" value="Probable disease resistance protein At1g61300"/>
    <property type="match status" value="1"/>
</dbReference>
<organism evidence="9 10">
    <name type="scientific">Trapa natans</name>
    <name type="common">Water chestnut</name>
    <dbReference type="NCBI Taxonomy" id="22666"/>
    <lineage>
        <taxon>Eukaryota</taxon>
        <taxon>Viridiplantae</taxon>
        <taxon>Streptophyta</taxon>
        <taxon>Embryophyta</taxon>
        <taxon>Tracheophyta</taxon>
        <taxon>Spermatophyta</taxon>
        <taxon>Magnoliopsida</taxon>
        <taxon>eudicotyledons</taxon>
        <taxon>Gunneridae</taxon>
        <taxon>Pentapetalae</taxon>
        <taxon>rosids</taxon>
        <taxon>malvids</taxon>
        <taxon>Myrtales</taxon>
        <taxon>Lythraceae</taxon>
        <taxon>Trapa</taxon>
    </lineage>
</organism>
<evidence type="ECO:0000256" key="3">
    <source>
        <dbReference type="ARBA" id="ARBA00022737"/>
    </source>
</evidence>
<dbReference type="InterPro" id="IPR050905">
    <property type="entry name" value="Plant_NBS-LRR"/>
</dbReference>
<dbReference type="InterPro" id="IPR032675">
    <property type="entry name" value="LRR_dom_sf"/>
</dbReference>
<keyword evidence="10" id="KW-1185">Reference proteome</keyword>
<evidence type="ECO:0000256" key="5">
    <source>
        <dbReference type="ARBA" id="ARBA00022821"/>
    </source>
</evidence>
<dbReference type="GO" id="GO:0006952">
    <property type="term" value="P:defense response"/>
    <property type="evidence" value="ECO:0007669"/>
    <property type="project" value="UniProtKB-KW"/>
</dbReference>
<dbReference type="PRINTS" id="PR00364">
    <property type="entry name" value="DISEASERSIST"/>
</dbReference>